<dbReference type="SUPFAM" id="SSF53335">
    <property type="entry name" value="S-adenosyl-L-methionine-dependent methyltransferases"/>
    <property type="match status" value="1"/>
</dbReference>
<proteinExistence type="inferred from homology"/>
<evidence type="ECO:0000256" key="2">
    <source>
        <dbReference type="ARBA" id="ARBA00022679"/>
    </source>
</evidence>
<feature type="binding site" evidence="5">
    <location>
        <position position="148"/>
    </location>
    <ligand>
        <name>S-adenosyl-L-methionine</name>
        <dbReference type="ChEBI" id="CHEBI:59789"/>
    </ligand>
</feature>
<evidence type="ECO:0000256" key="5">
    <source>
        <dbReference type="HAMAP-Rule" id="MF_02126"/>
    </source>
</evidence>
<evidence type="ECO:0000256" key="4">
    <source>
        <dbReference type="ARBA" id="ARBA00048391"/>
    </source>
</evidence>
<dbReference type="HAMAP" id="MF_02126">
    <property type="entry name" value="RF_methyltr_PrmC"/>
    <property type="match status" value="1"/>
</dbReference>
<dbReference type="InterPro" id="IPR002052">
    <property type="entry name" value="DNA_methylase_N6_adenine_CS"/>
</dbReference>
<dbReference type="GO" id="GO:0032259">
    <property type="term" value="P:methylation"/>
    <property type="evidence" value="ECO:0007669"/>
    <property type="project" value="UniProtKB-KW"/>
</dbReference>
<dbReference type="RefSeq" id="WP_338436984.1">
    <property type="nucleotide sequence ID" value="NZ_JAUYVH010000006.1"/>
</dbReference>
<dbReference type="EMBL" id="JAUYVH010000006">
    <property type="protein sequence ID" value="MDQ9171051.1"/>
    <property type="molecule type" value="Genomic_DNA"/>
</dbReference>
<dbReference type="Gene3D" id="1.10.8.10">
    <property type="entry name" value="DNA helicase RuvA subunit, C-terminal domain"/>
    <property type="match status" value="1"/>
</dbReference>
<feature type="binding site" evidence="5">
    <location>
        <position position="175"/>
    </location>
    <ligand>
        <name>S-adenosyl-L-methionine</name>
        <dbReference type="ChEBI" id="CHEBI:59789"/>
    </ligand>
</feature>
<organism evidence="8 9">
    <name type="scientific">Keguizhuia sedimenti</name>
    <dbReference type="NCBI Taxonomy" id="3064264"/>
    <lineage>
        <taxon>Bacteria</taxon>
        <taxon>Pseudomonadati</taxon>
        <taxon>Pseudomonadota</taxon>
        <taxon>Betaproteobacteria</taxon>
        <taxon>Burkholderiales</taxon>
        <taxon>Oxalobacteraceae</taxon>
        <taxon>Keguizhuia</taxon>
    </lineage>
</organism>
<feature type="domain" description="Methyltransferase small" evidence="6">
    <location>
        <begin position="104"/>
        <end position="198"/>
    </location>
</feature>
<reference evidence="8 9" key="1">
    <citation type="submission" date="2023-08" db="EMBL/GenBank/DDBJ databases">
        <title>Oxalobacteraceae gen .nov., isolated from river sludge outside the plant.</title>
        <authorList>
            <person name="Zhao S.Y."/>
        </authorList>
    </citation>
    <scope>NUCLEOTIDE SEQUENCE [LARGE SCALE GENOMIC DNA]</scope>
    <source>
        <strain evidence="8 9">R-40</strain>
    </source>
</reference>
<keyword evidence="1 5" id="KW-0489">Methyltransferase</keyword>
<name>A0ABU1BST1_9BURK</name>
<evidence type="ECO:0000259" key="7">
    <source>
        <dbReference type="Pfam" id="PF17827"/>
    </source>
</evidence>
<dbReference type="Proteomes" id="UP001225596">
    <property type="component" value="Unassembled WGS sequence"/>
</dbReference>
<protein>
    <recommendedName>
        <fullName evidence="5">Release factor glutamine methyltransferase</fullName>
        <shortName evidence="5">RF MTase</shortName>
        <ecNumber evidence="5">2.1.1.297</ecNumber>
    </recommendedName>
    <alternativeName>
        <fullName evidence="5">N5-glutamine methyltransferase PrmC</fullName>
    </alternativeName>
    <alternativeName>
        <fullName evidence="5">Protein-(glutamine-N5) MTase PrmC</fullName>
    </alternativeName>
    <alternativeName>
        <fullName evidence="5">Protein-glutamine N-methyltransferase PrmC</fullName>
    </alternativeName>
</protein>
<dbReference type="InterPro" id="IPR050320">
    <property type="entry name" value="N5-glutamine_MTase"/>
</dbReference>
<dbReference type="InterPro" id="IPR029063">
    <property type="entry name" value="SAM-dependent_MTases_sf"/>
</dbReference>
<dbReference type="PROSITE" id="PS00092">
    <property type="entry name" value="N6_MTASE"/>
    <property type="match status" value="1"/>
</dbReference>
<dbReference type="NCBIfam" id="TIGR03534">
    <property type="entry name" value="RF_mod_PrmC"/>
    <property type="match status" value="1"/>
</dbReference>
<dbReference type="Pfam" id="PF17827">
    <property type="entry name" value="PrmC_N"/>
    <property type="match status" value="1"/>
</dbReference>
<comment type="caution">
    <text evidence="8">The sequence shown here is derived from an EMBL/GenBank/DDBJ whole genome shotgun (WGS) entry which is preliminary data.</text>
</comment>
<dbReference type="NCBIfam" id="TIGR00536">
    <property type="entry name" value="hemK_fam"/>
    <property type="match status" value="1"/>
</dbReference>
<evidence type="ECO:0000259" key="6">
    <source>
        <dbReference type="Pfam" id="PF05175"/>
    </source>
</evidence>
<dbReference type="InterPro" id="IPR040758">
    <property type="entry name" value="PrmC_N"/>
</dbReference>
<dbReference type="GO" id="GO:0102559">
    <property type="term" value="F:peptide chain release factor N(5)-glutamine methyltransferase activity"/>
    <property type="evidence" value="ECO:0007669"/>
    <property type="project" value="UniProtKB-EC"/>
</dbReference>
<dbReference type="InterPro" id="IPR007848">
    <property type="entry name" value="Small_mtfrase_dom"/>
</dbReference>
<evidence type="ECO:0000313" key="9">
    <source>
        <dbReference type="Proteomes" id="UP001225596"/>
    </source>
</evidence>
<dbReference type="Gene3D" id="3.40.50.150">
    <property type="entry name" value="Vaccinia Virus protein VP39"/>
    <property type="match status" value="1"/>
</dbReference>
<dbReference type="EC" id="2.1.1.297" evidence="5"/>
<accession>A0ABU1BST1</accession>
<keyword evidence="3 5" id="KW-0949">S-adenosyl-L-methionine</keyword>
<dbReference type="PANTHER" id="PTHR18895:SF74">
    <property type="entry name" value="MTRF1L RELEASE FACTOR GLUTAMINE METHYLTRANSFERASE"/>
    <property type="match status" value="1"/>
</dbReference>
<evidence type="ECO:0000256" key="3">
    <source>
        <dbReference type="ARBA" id="ARBA00022691"/>
    </source>
</evidence>
<gene>
    <name evidence="5 8" type="primary">prmC</name>
    <name evidence="8" type="ORF">Q8A64_11595</name>
</gene>
<dbReference type="Pfam" id="PF05175">
    <property type="entry name" value="MTS"/>
    <property type="match status" value="1"/>
</dbReference>
<evidence type="ECO:0000256" key="1">
    <source>
        <dbReference type="ARBA" id="ARBA00022603"/>
    </source>
</evidence>
<dbReference type="InterPro" id="IPR004556">
    <property type="entry name" value="HemK-like"/>
</dbReference>
<keyword evidence="2 5" id="KW-0808">Transferase</keyword>
<keyword evidence="9" id="KW-1185">Reference proteome</keyword>
<dbReference type="CDD" id="cd02440">
    <property type="entry name" value="AdoMet_MTases"/>
    <property type="match status" value="1"/>
</dbReference>
<feature type="binding site" evidence="5">
    <location>
        <position position="190"/>
    </location>
    <ligand>
        <name>S-adenosyl-L-methionine</name>
        <dbReference type="ChEBI" id="CHEBI:59789"/>
    </ligand>
</feature>
<comment type="function">
    <text evidence="5">Methylates the class 1 translation termination release factors RF1/PrfA and RF2/PrfB on the glutamine residue of the universally conserved GGQ motif.</text>
</comment>
<dbReference type="PANTHER" id="PTHR18895">
    <property type="entry name" value="HEMK METHYLTRANSFERASE"/>
    <property type="match status" value="1"/>
</dbReference>
<comment type="similarity">
    <text evidence="5">Belongs to the protein N5-glutamine methyltransferase family. PrmC subfamily.</text>
</comment>
<evidence type="ECO:0000313" key="8">
    <source>
        <dbReference type="EMBL" id="MDQ9171051.1"/>
    </source>
</evidence>
<feature type="binding site" evidence="5">
    <location>
        <begin position="190"/>
        <end position="193"/>
    </location>
    <ligand>
        <name>substrate</name>
    </ligand>
</feature>
<comment type="catalytic activity">
    <reaction evidence="4 5">
        <text>L-glutaminyl-[peptide chain release factor] + S-adenosyl-L-methionine = N(5)-methyl-L-glutaminyl-[peptide chain release factor] + S-adenosyl-L-homocysteine + H(+)</text>
        <dbReference type="Rhea" id="RHEA:42896"/>
        <dbReference type="Rhea" id="RHEA-COMP:10271"/>
        <dbReference type="Rhea" id="RHEA-COMP:10272"/>
        <dbReference type="ChEBI" id="CHEBI:15378"/>
        <dbReference type="ChEBI" id="CHEBI:30011"/>
        <dbReference type="ChEBI" id="CHEBI:57856"/>
        <dbReference type="ChEBI" id="CHEBI:59789"/>
        <dbReference type="ChEBI" id="CHEBI:61891"/>
        <dbReference type="EC" id="2.1.1.297"/>
    </reaction>
</comment>
<sequence length="290" mass="31172">MSKSAAQDGAFSITAGTAIETILSLTSIDRLDVRILLMHALSLSRAQLITQSHRALTDTEAQQVSRLFQRRIAGEPIAYIVGEREFYGLPLHVTPDVLIPRPDTELLVELALEKLPVHGSLLDMGTGSGAIAIAVAHSRADANVTALDQSSAALAIARGNAERHDVKVRFIQSDWYSALSNECFNVIAANPPYIPEHDIHLTQGDLRFEPISALTDHADGLTALNTIADGAARHLAPGGWLLMEHGYNQASSVRSLLAARGFNDVRSWSDLAGIERVTGGRISSIVQACT</sequence>
<feature type="binding site" evidence="5">
    <location>
        <begin position="125"/>
        <end position="129"/>
    </location>
    <ligand>
        <name>S-adenosyl-L-methionine</name>
        <dbReference type="ChEBI" id="CHEBI:59789"/>
    </ligand>
</feature>
<dbReference type="InterPro" id="IPR019874">
    <property type="entry name" value="RF_methyltr_PrmC"/>
</dbReference>
<feature type="domain" description="Release factor glutamine methyltransferase N-terminal" evidence="7">
    <location>
        <begin position="28"/>
        <end position="82"/>
    </location>
</feature>